<evidence type="ECO:0000256" key="1">
    <source>
        <dbReference type="SAM" id="SignalP"/>
    </source>
</evidence>
<comment type="caution">
    <text evidence="2">The sequence shown here is derived from an EMBL/GenBank/DDBJ whole genome shotgun (WGS) entry which is preliminary data.</text>
</comment>
<evidence type="ECO:0000313" key="2">
    <source>
        <dbReference type="EMBL" id="CAG8950205.1"/>
    </source>
</evidence>
<feature type="signal peptide" evidence="1">
    <location>
        <begin position="1"/>
        <end position="18"/>
    </location>
</feature>
<organism evidence="2 3">
    <name type="scientific">Hymenoscyphus fraxineus</name>
    <dbReference type="NCBI Taxonomy" id="746836"/>
    <lineage>
        <taxon>Eukaryota</taxon>
        <taxon>Fungi</taxon>
        <taxon>Dikarya</taxon>
        <taxon>Ascomycota</taxon>
        <taxon>Pezizomycotina</taxon>
        <taxon>Leotiomycetes</taxon>
        <taxon>Helotiales</taxon>
        <taxon>Helotiaceae</taxon>
        <taxon>Hymenoscyphus</taxon>
    </lineage>
</organism>
<proteinExistence type="predicted"/>
<sequence length="166" mass="17960">MFNPTLPITFLFLALASAQDGLSSYGFRLTNCSTSATWNATTGRVFYFDNIDAPLTASKPTFNTTIPNFVTWNVADKIVKVNDRFFSFSMADDLSAKAGDVVGRAQYWDIPTEQCGGGRLGYSILDCARGDDSVVTEGGAETCESTYVCKKTDRAVCTDTPPKGIS</sequence>
<accession>A0A9N9KQD9</accession>
<dbReference type="AlphaFoldDB" id="A0A9N9KQD9"/>
<reference evidence="2" key="1">
    <citation type="submission" date="2021-07" db="EMBL/GenBank/DDBJ databases">
        <authorList>
            <person name="Durling M."/>
        </authorList>
    </citation>
    <scope>NUCLEOTIDE SEQUENCE</scope>
</reference>
<name>A0A9N9KQD9_9HELO</name>
<gene>
    <name evidence="2" type="ORF">HYFRA_00008442</name>
</gene>
<dbReference type="EMBL" id="CAJVRL010000035">
    <property type="protein sequence ID" value="CAG8950205.1"/>
    <property type="molecule type" value="Genomic_DNA"/>
</dbReference>
<keyword evidence="1" id="KW-0732">Signal</keyword>
<dbReference type="Proteomes" id="UP000696280">
    <property type="component" value="Unassembled WGS sequence"/>
</dbReference>
<protein>
    <submittedName>
        <fullName evidence="2">Uncharacterized protein</fullName>
    </submittedName>
</protein>
<evidence type="ECO:0000313" key="3">
    <source>
        <dbReference type="Proteomes" id="UP000696280"/>
    </source>
</evidence>
<keyword evidence="3" id="KW-1185">Reference proteome</keyword>
<feature type="chain" id="PRO_5040335697" evidence="1">
    <location>
        <begin position="19"/>
        <end position="166"/>
    </location>
</feature>